<sequence>MEKKNNAYDIIKFFEPLCMSYILEKTDRCGLSEPFVSGNKKSCTDAGGSSASLNRLLTVLGKFDPPMLSEIFGLYRMWGHPIVDEIAGCKKVQEVGKRQIDMDHNVLRLIYACLVREFCINYIRLEGRWPLLTFTNPDSNRIAQLYVRRQLNWIERDGKTGLDDWAQVFVLKNFDFDYCLDYTQILDDKAISTYKSHWDQVYDPTLLGYHPEQGTESRPVML</sequence>
<evidence type="ECO:0000313" key="2">
    <source>
        <dbReference type="Proteomes" id="UP000046395"/>
    </source>
</evidence>
<name>A0A5S6QJ69_TRIMR</name>
<dbReference type="AlphaFoldDB" id="A0A5S6QJ69"/>
<feature type="domain" description="RdRp catalytic" evidence="1">
    <location>
        <begin position="5"/>
        <end position="220"/>
    </location>
</feature>
<dbReference type="Pfam" id="PF00946">
    <property type="entry name" value="Mononeg_RNA_pol"/>
    <property type="match status" value="1"/>
</dbReference>
<proteinExistence type="predicted"/>
<organism evidence="2 3">
    <name type="scientific">Trichuris muris</name>
    <name type="common">Mouse whipworm</name>
    <dbReference type="NCBI Taxonomy" id="70415"/>
    <lineage>
        <taxon>Eukaryota</taxon>
        <taxon>Metazoa</taxon>
        <taxon>Ecdysozoa</taxon>
        <taxon>Nematoda</taxon>
        <taxon>Enoplea</taxon>
        <taxon>Dorylaimia</taxon>
        <taxon>Trichinellida</taxon>
        <taxon>Trichuridae</taxon>
        <taxon>Trichuris</taxon>
    </lineage>
</organism>
<protein>
    <submittedName>
        <fullName evidence="3">RdRp catalytic domain-containing protein</fullName>
    </submittedName>
</protein>
<dbReference type="GO" id="GO:0005524">
    <property type="term" value="F:ATP binding"/>
    <property type="evidence" value="ECO:0007669"/>
    <property type="project" value="InterPro"/>
</dbReference>
<dbReference type="Proteomes" id="UP000046395">
    <property type="component" value="Unassembled WGS sequence"/>
</dbReference>
<keyword evidence="2" id="KW-1185">Reference proteome</keyword>
<dbReference type="GO" id="GO:0004482">
    <property type="term" value="F:mRNA 5'-cap (guanine-N7-)-methyltransferase activity"/>
    <property type="evidence" value="ECO:0007669"/>
    <property type="project" value="InterPro"/>
</dbReference>
<dbReference type="GO" id="GO:0003968">
    <property type="term" value="F:RNA-directed RNA polymerase activity"/>
    <property type="evidence" value="ECO:0007669"/>
    <property type="project" value="InterPro"/>
</dbReference>
<evidence type="ECO:0000313" key="3">
    <source>
        <dbReference type="WBParaSite" id="TMUE_2000007248.1"/>
    </source>
</evidence>
<evidence type="ECO:0000259" key="1">
    <source>
        <dbReference type="Pfam" id="PF00946"/>
    </source>
</evidence>
<dbReference type="WBParaSite" id="TMUE_2000007248.1">
    <property type="protein sequence ID" value="TMUE_2000007248.1"/>
    <property type="gene ID" value="WBGene00289888"/>
</dbReference>
<accession>A0A5S6QJ69</accession>
<reference evidence="3" key="1">
    <citation type="submission" date="2019-12" db="UniProtKB">
        <authorList>
            <consortium name="WormBaseParasite"/>
        </authorList>
    </citation>
    <scope>IDENTIFICATION</scope>
</reference>
<dbReference type="InterPro" id="IPR014023">
    <property type="entry name" value="Mononeg_RNA_pol_cat"/>
</dbReference>